<dbReference type="Pfam" id="PF00582">
    <property type="entry name" value="Usp"/>
    <property type="match status" value="1"/>
</dbReference>
<protein>
    <submittedName>
        <fullName evidence="3">Universal stress protein</fullName>
    </submittedName>
</protein>
<comment type="similarity">
    <text evidence="1">Belongs to the universal stress protein A family.</text>
</comment>
<dbReference type="SUPFAM" id="SSF52402">
    <property type="entry name" value="Adenine nucleotide alpha hydrolases-like"/>
    <property type="match status" value="1"/>
</dbReference>
<organism evidence="3 4">
    <name type="scientific">Natrinema zhouii</name>
    <dbReference type="NCBI Taxonomy" id="1710539"/>
    <lineage>
        <taxon>Archaea</taxon>
        <taxon>Methanobacteriati</taxon>
        <taxon>Methanobacteriota</taxon>
        <taxon>Stenosarchaea group</taxon>
        <taxon>Halobacteria</taxon>
        <taxon>Halobacteriales</taxon>
        <taxon>Natrialbaceae</taxon>
        <taxon>Natrinema</taxon>
    </lineage>
</organism>
<evidence type="ECO:0000259" key="2">
    <source>
        <dbReference type="Pfam" id="PF00582"/>
    </source>
</evidence>
<dbReference type="AlphaFoldDB" id="A0A7D6CPH0"/>
<dbReference type="RefSeq" id="WP_180840139.1">
    <property type="nucleotide sequence ID" value="NZ_CP059154.1"/>
</dbReference>
<keyword evidence="4" id="KW-1185">Reference proteome</keyword>
<reference evidence="3 4" key="1">
    <citation type="submission" date="2020-07" db="EMBL/GenBank/DDBJ databases">
        <title>Natrinema (YPL30) sp. nov. and Haloterrigena xxxxxx (YPL8) sp. nov., isolated from a salt mine.</title>
        <authorList>
            <person name="Cui H."/>
        </authorList>
    </citation>
    <scope>NUCLEOTIDE SEQUENCE [LARGE SCALE GENOMIC DNA]</scope>
    <source>
        <strain evidence="3 4">YPL13</strain>
    </source>
</reference>
<dbReference type="KEGG" id="nay:HYG81_12625"/>
<dbReference type="InterPro" id="IPR014729">
    <property type="entry name" value="Rossmann-like_a/b/a_fold"/>
</dbReference>
<dbReference type="PANTHER" id="PTHR46268">
    <property type="entry name" value="STRESS RESPONSE PROTEIN NHAX"/>
    <property type="match status" value="1"/>
</dbReference>
<proteinExistence type="inferred from homology"/>
<dbReference type="OrthoDB" id="202478at2157"/>
<dbReference type="Gene3D" id="3.40.50.620">
    <property type="entry name" value="HUPs"/>
    <property type="match status" value="1"/>
</dbReference>
<dbReference type="InterPro" id="IPR006016">
    <property type="entry name" value="UspA"/>
</dbReference>
<dbReference type="GeneID" id="56144064"/>
<dbReference type="Proteomes" id="UP000510869">
    <property type="component" value="Chromosome"/>
</dbReference>
<evidence type="ECO:0000313" key="3">
    <source>
        <dbReference type="EMBL" id="QLK24951.1"/>
    </source>
</evidence>
<gene>
    <name evidence="3" type="ORF">HYG81_12625</name>
</gene>
<dbReference type="PANTHER" id="PTHR46268:SF6">
    <property type="entry name" value="UNIVERSAL STRESS PROTEIN UP12"/>
    <property type="match status" value="1"/>
</dbReference>
<name>A0A7D6CPH0_9EURY</name>
<sequence length="146" mass="16205">MASSLFETVLVPIASEGDAEETCRAILREIYDGRPTLHVVHVIEKAGGAPDKAGVEQRKERAERIFERVETELADEDVILETEILYGTDVAEAILERAQRLDATSIVFTPRGASRWIKLLTGDVAQKLLANTDRPLVVLPRTESHE</sequence>
<accession>A0A7D6CPH0</accession>
<feature type="domain" description="UspA" evidence="2">
    <location>
        <begin position="6"/>
        <end position="140"/>
    </location>
</feature>
<dbReference type="CDD" id="cd00293">
    <property type="entry name" value="USP-like"/>
    <property type="match status" value="1"/>
</dbReference>
<evidence type="ECO:0000313" key="4">
    <source>
        <dbReference type="Proteomes" id="UP000510869"/>
    </source>
</evidence>
<evidence type="ECO:0000256" key="1">
    <source>
        <dbReference type="ARBA" id="ARBA00008791"/>
    </source>
</evidence>
<dbReference type="EMBL" id="CP059154">
    <property type="protein sequence ID" value="QLK24951.1"/>
    <property type="molecule type" value="Genomic_DNA"/>
</dbReference>